<comment type="caution">
    <text evidence="2">The sequence shown here is derived from an EMBL/GenBank/DDBJ whole genome shotgun (WGS) entry which is preliminary data.</text>
</comment>
<name>A0A841I420_9DEIO</name>
<dbReference type="InterPro" id="IPR000914">
    <property type="entry name" value="SBP_5_dom"/>
</dbReference>
<reference evidence="2 3" key="1">
    <citation type="submission" date="2020-08" db="EMBL/GenBank/DDBJ databases">
        <title>Genomic Encyclopedia of Type Strains, Phase IV (KMG-IV): sequencing the most valuable type-strain genomes for metagenomic binning, comparative biology and taxonomic classification.</title>
        <authorList>
            <person name="Goeker M."/>
        </authorList>
    </citation>
    <scope>NUCLEOTIDE SEQUENCE [LARGE SCALE GENOMIC DNA]</scope>
    <source>
        <strain evidence="2 3">DSM 21458</strain>
    </source>
</reference>
<dbReference type="AlphaFoldDB" id="A0A841I420"/>
<evidence type="ECO:0000259" key="1">
    <source>
        <dbReference type="Pfam" id="PF00496"/>
    </source>
</evidence>
<dbReference type="PANTHER" id="PTHR30290:SF34">
    <property type="entry name" value="ABC TRANSPORTER, PERIPLASMIC OLIGO-PEPTIDE BINDING PROTEIN, PUTATIVE-RELATED"/>
    <property type="match status" value="1"/>
</dbReference>
<dbReference type="InterPro" id="IPR039424">
    <property type="entry name" value="SBP_5"/>
</dbReference>
<dbReference type="Gene3D" id="3.10.105.10">
    <property type="entry name" value="Dipeptide-binding Protein, Domain 3"/>
    <property type="match status" value="1"/>
</dbReference>
<dbReference type="PIRSF" id="PIRSF002741">
    <property type="entry name" value="MppA"/>
    <property type="match status" value="1"/>
</dbReference>
<dbReference type="GO" id="GO:0015833">
    <property type="term" value="P:peptide transport"/>
    <property type="evidence" value="ECO:0007669"/>
    <property type="project" value="TreeGrafter"/>
</dbReference>
<dbReference type="RefSeq" id="WP_343058340.1">
    <property type="nucleotide sequence ID" value="NZ_JACHHG010000007.1"/>
</dbReference>
<dbReference type="Gene3D" id="3.40.190.10">
    <property type="entry name" value="Periplasmic binding protein-like II"/>
    <property type="match status" value="1"/>
</dbReference>
<dbReference type="Pfam" id="PF00496">
    <property type="entry name" value="SBP_bac_5"/>
    <property type="match status" value="1"/>
</dbReference>
<dbReference type="InterPro" id="IPR030678">
    <property type="entry name" value="Peptide/Ni-bd"/>
</dbReference>
<proteinExistence type="predicted"/>
<accession>A0A841I420</accession>
<dbReference type="Proteomes" id="UP000569951">
    <property type="component" value="Unassembled WGS sequence"/>
</dbReference>
<dbReference type="GO" id="GO:0042597">
    <property type="term" value="C:periplasmic space"/>
    <property type="evidence" value="ECO:0007669"/>
    <property type="project" value="UniProtKB-ARBA"/>
</dbReference>
<dbReference type="GO" id="GO:1904680">
    <property type="term" value="F:peptide transmembrane transporter activity"/>
    <property type="evidence" value="ECO:0007669"/>
    <property type="project" value="TreeGrafter"/>
</dbReference>
<dbReference type="PANTHER" id="PTHR30290">
    <property type="entry name" value="PERIPLASMIC BINDING COMPONENT OF ABC TRANSPORTER"/>
    <property type="match status" value="1"/>
</dbReference>
<evidence type="ECO:0000313" key="2">
    <source>
        <dbReference type="EMBL" id="MBB6098655.1"/>
    </source>
</evidence>
<dbReference type="GO" id="GO:0043190">
    <property type="term" value="C:ATP-binding cassette (ABC) transporter complex"/>
    <property type="evidence" value="ECO:0007669"/>
    <property type="project" value="InterPro"/>
</dbReference>
<keyword evidence="3" id="KW-1185">Reference proteome</keyword>
<feature type="domain" description="Solute-binding protein family 5" evidence="1">
    <location>
        <begin position="72"/>
        <end position="495"/>
    </location>
</feature>
<gene>
    <name evidence="2" type="ORF">HNR42_002090</name>
</gene>
<dbReference type="EMBL" id="JACHHG010000007">
    <property type="protein sequence ID" value="MBB6098655.1"/>
    <property type="molecule type" value="Genomic_DNA"/>
</dbReference>
<dbReference type="SUPFAM" id="SSF53850">
    <property type="entry name" value="Periplasmic binding protein-like II"/>
    <property type="match status" value="1"/>
</dbReference>
<organism evidence="2 3">
    <name type="scientific">Deinobacterium chartae</name>
    <dbReference type="NCBI Taxonomy" id="521158"/>
    <lineage>
        <taxon>Bacteria</taxon>
        <taxon>Thermotogati</taxon>
        <taxon>Deinococcota</taxon>
        <taxon>Deinococci</taxon>
        <taxon>Deinococcales</taxon>
        <taxon>Deinococcaceae</taxon>
        <taxon>Deinobacterium</taxon>
    </lineage>
</organism>
<protein>
    <submittedName>
        <fullName evidence="2">Peptide/nickel transport system substrate-binding protein</fullName>
    </submittedName>
</protein>
<dbReference type="PROSITE" id="PS51257">
    <property type="entry name" value="PROKAR_LIPOPROTEIN"/>
    <property type="match status" value="1"/>
</dbReference>
<evidence type="ECO:0000313" key="3">
    <source>
        <dbReference type="Proteomes" id="UP000569951"/>
    </source>
</evidence>
<dbReference type="CDD" id="cd08512">
    <property type="entry name" value="PBP2_NikA_DppA_OppA_like_7"/>
    <property type="match status" value="1"/>
</dbReference>
<dbReference type="Gene3D" id="3.90.76.10">
    <property type="entry name" value="Dipeptide-binding Protein, Domain 1"/>
    <property type="match status" value="1"/>
</dbReference>
<sequence length="577" mass="63504">MKKSILATGLLVGLLTACSSGGGGERNTLTTVTFGDWSSFDPAYCYDSACGEVLQNTLDTLFFYDGDSPRDLVPQLAAELPTVENGGISEDGRVYRVRLREGAKFSDGSPITPEDVEYSLERMMVYSTDVGPAGLLLEPLLGSAAPVRADGEVGYEAIDKAIEVEGDTVVFTLAKPFAPFLEVLAGYWGSIYSKSAAVEAGDWSGTANDWEEFNNLEQAESKLNGGPLGSGPFTIERYDVGTSVILQRNNNYYKEPAQLERVIILSVNEEGTRIQQLQAGDADMASPNAITPSQLPTVRKIEGVTVEQRPSLSLTAFLMNWNIDGSGTGYLGSGRLDGRGIPANFFSDENVRRGIAYAFDYDAYVNDVLQGNGRQQNTILLEGLPGADESQRYSQDLDRAREAFQAAWNGEVWENGFTLPVFFNSGNTSRQRGLEILKQNLESLNPKFRVEVRELQFSQILSQGAAGKMTLWFAGWGADFADPHSFAQPFYESHGTYAQNIRYSDPAMDRLISEAIASTNQDRRVELYRQIATRGFEEVVMVPLTQSLNTYVTRDNVQGRVMNPMFAGDYFYPISKQ</sequence>